<evidence type="ECO:0000313" key="1">
    <source>
        <dbReference type="EMBL" id="SVD29866.1"/>
    </source>
</evidence>
<sequence length="51" mass="5921">MNNFRRQFLTRSVQMASAAAISNIIPIHSFANTLNYGPEPDIAQWHWNENF</sequence>
<name>A0A382U6C5_9ZZZZ</name>
<dbReference type="EMBL" id="UINC01141870">
    <property type="protein sequence ID" value="SVD29866.1"/>
    <property type="molecule type" value="Genomic_DNA"/>
</dbReference>
<proteinExistence type="predicted"/>
<protein>
    <submittedName>
        <fullName evidence="1">Uncharacterized protein</fullName>
    </submittedName>
</protein>
<reference evidence="1" key="1">
    <citation type="submission" date="2018-05" db="EMBL/GenBank/DDBJ databases">
        <authorList>
            <person name="Lanie J.A."/>
            <person name="Ng W.-L."/>
            <person name="Kazmierczak K.M."/>
            <person name="Andrzejewski T.M."/>
            <person name="Davidsen T.M."/>
            <person name="Wayne K.J."/>
            <person name="Tettelin H."/>
            <person name="Glass J.I."/>
            <person name="Rusch D."/>
            <person name="Podicherti R."/>
            <person name="Tsui H.-C.T."/>
            <person name="Winkler M.E."/>
        </authorList>
    </citation>
    <scope>NUCLEOTIDE SEQUENCE</scope>
</reference>
<accession>A0A382U6C5</accession>
<organism evidence="1">
    <name type="scientific">marine metagenome</name>
    <dbReference type="NCBI Taxonomy" id="408172"/>
    <lineage>
        <taxon>unclassified sequences</taxon>
        <taxon>metagenomes</taxon>
        <taxon>ecological metagenomes</taxon>
    </lineage>
</organism>
<feature type="non-terminal residue" evidence="1">
    <location>
        <position position="51"/>
    </location>
</feature>
<gene>
    <name evidence="1" type="ORF">METZ01_LOCUS382720</name>
</gene>
<dbReference type="AlphaFoldDB" id="A0A382U6C5"/>